<feature type="domain" description="PIN" evidence="1">
    <location>
        <begin position="7"/>
        <end position="119"/>
    </location>
</feature>
<accession>A0ABS9SGA4</accession>
<dbReference type="PANTHER" id="PTHR34610">
    <property type="entry name" value="SSL7007 PROTEIN"/>
    <property type="match status" value="1"/>
</dbReference>
<dbReference type="EMBL" id="JAKWBL010000001">
    <property type="protein sequence ID" value="MCH5597398.1"/>
    <property type="molecule type" value="Genomic_DNA"/>
</dbReference>
<proteinExistence type="predicted"/>
<protein>
    <submittedName>
        <fullName evidence="2">Toxin-antitoxin system toxin component, PIN family</fullName>
    </submittedName>
</protein>
<dbReference type="Pfam" id="PF13470">
    <property type="entry name" value="PIN_3"/>
    <property type="match status" value="1"/>
</dbReference>
<reference evidence="2 3" key="1">
    <citation type="submission" date="2022-02" db="EMBL/GenBank/DDBJ databases">
        <authorList>
            <person name="Min J."/>
        </authorList>
    </citation>
    <scope>NUCLEOTIDE SEQUENCE [LARGE SCALE GENOMIC DNA]</scope>
    <source>
        <strain evidence="2 3">GR10-1</strain>
    </source>
</reference>
<dbReference type="SMART" id="SM00670">
    <property type="entry name" value="PINc"/>
    <property type="match status" value="1"/>
</dbReference>
<dbReference type="NCBIfam" id="TIGR00305">
    <property type="entry name" value="putative toxin-antitoxin system toxin component, PIN family"/>
    <property type="match status" value="1"/>
</dbReference>
<gene>
    <name evidence="2" type="ORF">MKP09_05510</name>
</gene>
<dbReference type="SUPFAM" id="SSF88723">
    <property type="entry name" value="PIN domain-like"/>
    <property type="match status" value="1"/>
</dbReference>
<evidence type="ECO:0000259" key="1">
    <source>
        <dbReference type="SMART" id="SM00670"/>
    </source>
</evidence>
<dbReference type="Proteomes" id="UP001202248">
    <property type="component" value="Unassembled WGS sequence"/>
</dbReference>
<keyword evidence="3" id="KW-1185">Reference proteome</keyword>
<evidence type="ECO:0000313" key="2">
    <source>
        <dbReference type="EMBL" id="MCH5597398.1"/>
    </source>
</evidence>
<dbReference type="InterPro" id="IPR029060">
    <property type="entry name" value="PIN-like_dom_sf"/>
</dbReference>
<dbReference type="RefSeq" id="WP_240826788.1">
    <property type="nucleotide sequence ID" value="NZ_JAKWBL010000001.1"/>
</dbReference>
<dbReference type="PANTHER" id="PTHR34610:SF3">
    <property type="entry name" value="SSL7007 PROTEIN"/>
    <property type="match status" value="1"/>
</dbReference>
<sequence length="138" mass="15962">MPIRRKDRIIIDTNLWISFLLTNDQSKLDHLLLSSNIILLFSQELINEFIEVAKRPKFRKYFSLNDLDDLLIDMQTKAMFISVKSEITHCRDPKDNFLLALAKDGRATHLLTGDKDLLILKNIGKTKIVTIVEYISTS</sequence>
<organism evidence="2 3">
    <name type="scientific">Niabella ginsengisoli</name>
    <dbReference type="NCBI Taxonomy" id="522298"/>
    <lineage>
        <taxon>Bacteria</taxon>
        <taxon>Pseudomonadati</taxon>
        <taxon>Bacteroidota</taxon>
        <taxon>Chitinophagia</taxon>
        <taxon>Chitinophagales</taxon>
        <taxon>Chitinophagaceae</taxon>
        <taxon>Niabella</taxon>
    </lineage>
</organism>
<evidence type="ECO:0000313" key="3">
    <source>
        <dbReference type="Proteomes" id="UP001202248"/>
    </source>
</evidence>
<dbReference type="InterPro" id="IPR002716">
    <property type="entry name" value="PIN_dom"/>
</dbReference>
<dbReference type="InterPro" id="IPR002850">
    <property type="entry name" value="PIN_toxin-like"/>
</dbReference>
<comment type="caution">
    <text evidence="2">The sequence shown here is derived from an EMBL/GenBank/DDBJ whole genome shotgun (WGS) entry which is preliminary data.</text>
</comment>
<name>A0ABS9SGA4_9BACT</name>